<comment type="caution">
    <text evidence="2">The sequence shown here is derived from an EMBL/GenBank/DDBJ whole genome shotgun (WGS) entry which is preliminary data.</text>
</comment>
<evidence type="ECO:0000313" key="2">
    <source>
        <dbReference type="EMBL" id="GMH84255.1"/>
    </source>
</evidence>
<feature type="chain" id="PRO_5040738499" evidence="1">
    <location>
        <begin position="27"/>
        <end position="400"/>
    </location>
</feature>
<dbReference type="EMBL" id="BRXX01000035">
    <property type="protein sequence ID" value="GMH84255.1"/>
    <property type="molecule type" value="Genomic_DNA"/>
</dbReference>
<name>A0A9W7BA82_9STRA</name>
<organism evidence="2 3">
    <name type="scientific">Triparma verrucosa</name>
    <dbReference type="NCBI Taxonomy" id="1606542"/>
    <lineage>
        <taxon>Eukaryota</taxon>
        <taxon>Sar</taxon>
        <taxon>Stramenopiles</taxon>
        <taxon>Ochrophyta</taxon>
        <taxon>Bolidophyceae</taxon>
        <taxon>Parmales</taxon>
        <taxon>Triparmaceae</taxon>
        <taxon>Triparma</taxon>
    </lineage>
</organism>
<keyword evidence="1" id="KW-0732">Signal</keyword>
<keyword evidence="3" id="KW-1185">Reference proteome</keyword>
<evidence type="ECO:0000313" key="3">
    <source>
        <dbReference type="Proteomes" id="UP001165160"/>
    </source>
</evidence>
<feature type="signal peptide" evidence="1">
    <location>
        <begin position="1"/>
        <end position="26"/>
    </location>
</feature>
<proteinExistence type="predicted"/>
<evidence type="ECO:0000256" key="1">
    <source>
        <dbReference type="SAM" id="SignalP"/>
    </source>
</evidence>
<dbReference type="Proteomes" id="UP001165160">
    <property type="component" value="Unassembled WGS sequence"/>
</dbReference>
<protein>
    <submittedName>
        <fullName evidence="2">Uncharacterized protein</fullName>
    </submittedName>
</protein>
<sequence length="400" mass="44705">MMQRSLLIQILVQVLVFLTSSPVVSAFQTPFQTPLALLNKRHSTSCRYSDDRYDENCVNLSKDDILGIWQISGHFDLAPPSRNTKEYTYHTTLSTPPTSITFYSDNTYAYSPPSSLNPFIDPLISSSGHYTLNSTHLLLTTSLTSLANQPIAIYLSGTCPTEGFIKGRAFSGDRYVYPLSHPKVLEGPVIFKEEEAKGSWTMKRIFKDVEGDKWSNAEYEGIQYNTPSSLSLMSPKKYIIALEGLRKKSNPSDFRVQRLSKIADSKRKKYGKYYDVPTSNSGGRYVDQLWTSDFDDFQTGVVEVYGNYSFVVKLGGGERRGRWYTRCDGGEDGVVSVVLQSSKFGFGGGGLGGEEKVYWGKVEVFDGVCVVEGAVMEGWGMEPVSVGKFVMREVNEEEEE</sequence>
<accession>A0A9W7BA82</accession>
<dbReference type="AlphaFoldDB" id="A0A9W7BA82"/>
<gene>
    <name evidence="2" type="ORF">TrVE_jg7717</name>
</gene>
<reference evidence="3" key="1">
    <citation type="journal article" date="2023" name="Commun. Biol.">
        <title>Genome analysis of Parmales, the sister group of diatoms, reveals the evolutionary specialization of diatoms from phago-mixotrophs to photoautotrophs.</title>
        <authorList>
            <person name="Ban H."/>
            <person name="Sato S."/>
            <person name="Yoshikawa S."/>
            <person name="Yamada K."/>
            <person name="Nakamura Y."/>
            <person name="Ichinomiya M."/>
            <person name="Sato N."/>
            <person name="Blanc-Mathieu R."/>
            <person name="Endo H."/>
            <person name="Kuwata A."/>
            <person name="Ogata H."/>
        </authorList>
    </citation>
    <scope>NUCLEOTIDE SEQUENCE [LARGE SCALE GENOMIC DNA]</scope>
    <source>
        <strain evidence="3">NIES 3699</strain>
    </source>
</reference>